<keyword evidence="12" id="KW-1185">Reference proteome</keyword>
<evidence type="ECO:0000256" key="6">
    <source>
        <dbReference type="ARBA" id="ARBA00023289"/>
    </source>
</evidence>
<dbReference type="GO" id="GO:0005484">
    <property type="term" value="F:SNAP receptor activity"/>
    <property type="evidence" value="ECO:0007669"/>
    <property type="project" value="TreeGrafter"/>
</dbReference>
<evidence type="ECO:0000256" key="1">
    <source>
        <dbReference type="ARBA" id="ARBA00008025"/>
    </source>
</evidence>
<feature type="domain" description="Longin" evidence="9">
    <location>
        <begin position="23"/>
        <end position="120"/>
    </location>
</feature>
<dbReference type="CDD" id="cd14824">
    <property type="entry name" value="Longin"/>
    <property type="match status" value="1"/>
</dbReference>
<dbReference type="Gene3D" id="3.30.450.50">
    <property type="entry name" value="Longin domain"/>
    <property type="match status" value="1"/>
</dbReference>
<dbReference type="GO" id="GO:0006888">
    <property type="term" value="P:endoplasmic reticulum to Golgi vesicle-mediated transport"/>
    <property type="evidence" value="ECO:0007669"/>
    <property type="project" value="TreeGrafter"/>
</dbReference>
<evidence type="ECO:0000256" key="2">
    <source>
        <dbReference type="ARBA" id="ARBA00022481"/>
    </source>
</evidence>
<dbReference type="RefSeq" id="XP_004223762.1">
    <property type="nucleotide sequence ID" value="XM_004223714.1"/>
</dbReference>
<comment type="subcellular location">
    <subcellularLocation>
        <location evidence="7">Endomembrane system</location>
        <topology evidence="7">Lipid-anchor</topology>
        <orientation evidence="7">Cytoplasmic side</orientation>
    </subcellularLocation>
</comment>
<dbReference type="PROSITE" id="PS50892">
    <property type="entry name" value="V_SNARE"/>
    <property type="match status" value="1"/>
</dbReference>
<accession>K6UYV5</accession>
<dbReference type="Gene3D" id="1.20.5.110">
    <property type="match status" value="1"/>
</dbReference>
<sequence length="239" mass="27047">MNDFPGALPSSERSSKVALYAILIYKHDASKPVFLSSAVDLSSFPFFHRSSLKEHIYFHSRLVCSRTPKGNREVIELESGIGHLHVYTNKDTNVSVLVLSTKTYPLRIAFGLIDATQRLFHQKCRNKYEHVTQDLMEGALFSTDLQELLKKYQNPSEADKLSRVQKDLDEVKDVMLKNIDDLLQRGEKLDDLMKKSQDLSNSSYQFYRCVPSGVAAGAEADAAMSSEQAKKNNQCCKLY</sequence>
<dbReference type="AlphaFoldDB" id="K6UYV5"/>
<evidence type="ECO:0000256" key="7">
    <source>
        <dbReference type="ARBA" id="ARBA00046278"/>
    </source>
</evidence>
<dbReference type="PANTHER" id="PTHR45806:SF1">
    <property type="entry name" value="SYNAPTOBREVIN HOMOLOG YKT6"/>
    <property type="match status" value="1"/>
</dbReference>
<evidence type="ECO:0000256" key="5">
    <source>
        <dbReference type="ARBA" id="ARBA00023288"/>
    </source>
</evidence>
<evidence type="ECO:0000259" key="9">
    <source>
        <dbReference type="PROSITE" id="PS50859"/>
    </source>
</evidence>
<dbReference type="InterPro" id="IPR042855">
    <property type="entry name" value="V_SNARE_CC"/>
</dbReference>
<dbReference type="EMBL" id="DF157104">
    <property type="protein sequence ID" value="GAB67815.1"/>
    <property type="molecule type" value="Genomic_DNA"/>
</dbReference>
<evidence type="ECO:0000313" key="12">
    <source>
        <dbReference type="Proteomes" id="UP000006319"/>
    </source>
</evidence>
<keyword evidence="5" id="KW-0449">Lipoprotein</keyword>
<keyword evidence="2" id="KW-0488">Methylation</keyword>
<dbReference type="Pfam" id="PF00957">
    <property type="entry name" value="Synaptobrevin"/>
    <property type="match status" value="1"/>
</dbReference>
<evidence type="ECO:0000256" key="4">
    <source>
        <dbReference type="ARBA" id="ARBA00023139"/>
    </source>
</evidence>
<dbReference type="InterPro" id="IPR001388">
    <property type="entry name" value="Synaptobrevin-like"/>
</dbReference>
<dbReference type="OrthoDB" id="27923at2759"/>
<feature type="domain" description="V-SNARE coiled-coil homology" evidence="10">
    <location>
        <begin position="160"/>
        <end position="225"/>
    </location>
</feature>
<evidence type="ECO:0000313" key="11">
    <source>
        <dbReference type="EMBL" id="GAB67815.1"/>
    </source>
</evidence>
<dbReference type="PRINTS" id="PR00219">
    <property type="entry name" value="SYNAPTOBREVN"/>
</dbReference>
<dbReference type="InterPro" id="IPR011012">
    <property type="entry name" value="Longin-like_dom_sf"/>
</dbReference>
<dbReference type="KEGG" id="pcy:PCYB_123810"/>
<dbReference type="SUPFAM" id="SSF64356">
    <property type="entry name" value="SNARE-like"/>
    <property type="match status" value="1"/>
</dbReference>
<dbReference type="CDD" id="cd15843">
    <property type="entry name" value="R-SNARE"/>
    <property type="match status" value="1"/>
</dbReference>
<dbReference type="SUPFAM" id="SSF58038">
    <property type="entry name" value="SNARE fusion complex"/>
    <property type="match status" value="1"/>
</dbReference>
<keyword evidence="4" id="KW-0564">Palmitate</keyword>
<dbReference type="SMART" id="SM01270">
    <property type="entry name" value="Longin"/>
    <property type="match status" value="1"/>
</dbReference>
<dbReference type="GO" id="GO:0016020">
    <property type="term" value="C:membrane"/>
    <property type="evidence" value="ECO:0007669"/>
    <property type="project" value="InterPro"/>
</dbReference>
<proteinExistence type="inferred from homology"/>
<keyword evidence="8" id="KW-0175">Coiled coil</keyword>
<keyword evidence="3" id="KW-0472">Membrane</keyword>
<gene>
    <name evidence="11" type="ORF">PCYB_123810</name>
</gene>
<dbReference type="PANTHER" id="PTHR45806">
    <property type="entry name" value="SYNAPTOBREVIN HOMOLOG YKT6"/>
    <property type="match status" value="1"/>
</dbReference>
<dbReference type="GO" id="GO:0005794">
    <property type="term" value="C:Golgi apparatus"/>
    <property type="evidence" value="ECO:0007669"/>
    <property type="project" value="TreeGrafter"/>
</dbReference>
<keyword evidence="6" id="KW-0636">Prenylation</keyword>
<evidence type="ECO:0000259" key="10">
    <source>
        <dbReference type="PROSITE" id="PS50892"/>
    </source>
</evidence>
<dbReference type="VEuPathDB" id="PlasmoDB:PCYB_123810"/>
<name>K6UYV5_PLACD</name>
<dbReference type="PhylomeDB" id="K6UYV5"/>
<evidence type="ECO:0000256" key="3">
    <source>
        <dbReference type="ARBA" id="ARBA00023136"/>
    </source>
</evidence>
<dbReference type="eggNOG" id="KOG0861">
    <property type="taxonomic scope" value="Eukaryota"/>
</dbReference>
<dbReference type="OMA" id="HYIGIIR"/>
<dbReference type="PROSITE" id="PS50859">
    <property type="entry name" value="LONGIN"/>
    <property type="match status" value="1"/>
</dbReference>
<reference evidence="11 12" key="1">
    <citation type="journal article" date="2012" name="Nat. Genet.">
        <title>Plasmodium cynomolgi genome sequences provide insight into Plasmodium vivax and the monkey malaria clade.</title>
        <authorList>
            <person name="Tachibana S."/>
            <person name="Sullivan S.A."/>
            <person name="Kawai S."/>
            <person name="Nakamura S."/>
            <person name="Kim H.R."/>
            <person name="Goto N."/>
            <person name="Arisue N."/>
            <person name="Palacpac N.M.Q."/>
            <person name="Honma H."/>
            <person name="Yagi M."/>
            <person name="Tougan T."/>
            <person name="Katakai Y."/>
            <person name="Kaneko O."/>
            <person name="Mita T."/>
            <person name="Kita K."/>
            <person name="Yasutomi Y."/>
            <person name="Sutton P.L."/>
            <person name="Shakhbatyan R."/>
            <person name="Horii T."/>
            <person name="Yasunaga T."/>
            <person name="Barnwell J.W."/>
            <person name="Escalante A.A."/>
            <person name="Carlton J.M."/>
            <person name="Tanabe K."/>
        </authorList>
    </citation>
    <scope>NUCLEOTIDE SEQUENCE [LARGE SCALE GENOMIC DNA]</scope>
    <source>
        <strain evidence="11 12">B</strain>
    </source>
</reference>
<evidence type="ECO:0000256" key="8">
    <source>
        <dbReference type="PROSITE-ProRule" id="PRU00290"/>
    </source>
</evidence>
<dbReference type="Proteomes" id="UP000006319">
    <property type="component" value="Chromosome 12"/>
</dbReference>
<comment type="similarity">
    <text evidence="1">Belongs to the synaptobrevin family.</text>
</comment>
<protein>
    <submittedName>
        <fullName evidence="11">VAMP-like protein YKT62</fullName>
    </submittedName>
</protein>
<dbReference type="GeneID" id="14694188"/>
<dbReference type="InterPro" id="IPR010908">
    <property type="entry name" value="Longin_dom"/>
</dbReference>
<organism evidence="11 12">
    <name type="scientific">Plasmodium cynomolgi (strain B)</name>
    <dbReference type="NCBI Taxonomy" id="1120755"/>
    <lineage>
        <taxon>Eukaryota</taxon>
        <taxon>Sar</taxon>
        <taxon>Alveolata</taxon>
        <taxon>Apicomplexa</taxon>
        <taxon>Aconoidasida</taxon>
        <taxon>Haemosporida</taxon>
        <taxon>Plasmodiidae</taxon>
        <taxon>Plasmodium</taxon>
        <taxon>Plasmodium (Plasmodium)</taxon>
    </lineage>
</organism>